<proteinExistence type="inferred from homology"/>
<protein>
    <recommendedName>
        <fullName evidence="4">FRIGIDA-like protein</fullName>
    </recommendedName>
</protein>
<dbReference type="OrthoDB" id="776053at2759"/>
<dbReference type="GO" id="GO:0030154">
    <property type="term" value="P:cell differentiation"/>
    <property type="evidence" value="ECO:0007669"/>
    <property type="project" value="UniProtKB-KW"/>
</dbReference>
<evidence type="ECO:0000256" key="1">
    <source>
        <dbReference type="ARBA" id="ARBA00008956"/>
    </source>
</evidence>
<dbReference type="OMA" id="WHEDGAF"/>
<comment type="caution">
    <text evidence="5">The sequence shown here is derived from an EMBL/GenBank/DDBJ whole genome shotgun (WGS) entry which is preliminary data.</text>
</comment>
<gene>
    <name evidence="5" type="ORF">HHK36_025328</name>
</gene>
<evidence type="ECO:0000313" key="6">
    <source>
        <dbReference type="Proteomes" id="UP000655225"/>
    </source>
</evidence>
<keyword evidence="4" id="KW-0217">Developmental protein</keyword>
<accession>A0A834YMH1</accession>
<evidence type="ECO:0000313" key="5">
    <source>
        <dbReference type="EMBL" id="KAF8390800.1"/>
    </source>
</evidence>
<organism evidence="5 6">
    <name type="scientific">Tetracentron sinense</name>
    <name type="common">Spur-leaf</name>
    <dbReference type="NCBI Taxonomy" id="13715"/>
    <lineage>
        <taxon>Eukaryota</taxon>
        <taxon>Viridiplantae</taxon>
        <taxon>Streptophyta</taxon>
        <taxon>Embryophyta</taxon>
        <taxon>Tracheophyta</taxon>
        <taxon>Spermatophyta</taxon>
        <taxon>Magnoliopsida</taxon>
        <taxon>Trochodendrales</taxon>
        <taxon>Trochodendraceae</taxon>
        <taxon>Tetracentron</taxon>
    </lineage>
</organism>
<keyword evidence="3 4" id="KW-0287">Flowering</keyword>
<dbReference type="Pfam" id="PF07899">
    <property type="entry name" value="Frigida"/>
    <property type="match status" value="1"/>
</dbReference>
<comment type="similarity">
    <text evidence="1 4">Belongs to the Frigida family.</text>
</comment>
<dbReference type="AlphaFoldDB" id="A0A834YMH1"/>
<sequence>MVNNKMHIEAVDVAYTFGFEDKFSAKTVLTSFLRESKEVWKNTRRESKASPSVLKEANEKQIAALKSIIKCLENHKINPGKLLSGWQIYERIANLEKDIADLDKKIEEKPMSKRKADVIESSIKLKIEEVKRPRPTAKVSPLIRPEVTGSQEEKSAGLADGKSLYDGLVPKNLLHGGFPGLLNGYSAVSSITEAAVPDGRGMGPLVGNVFDTVAGINGGLAAAGILAAGVLPTGPHAGIGGRLPLGDGVGQMTNSGGSYGWHEDGAFNDNSVGQSFPGQPASMGRSLFRALPSVEQGPSPTQSLGLVNQSSGSDLYRFADSVFEGEQHYSSGSRAYNPMPPAASAHGSSFFY</sequence>
<dbReference type="PANTHER" id="PTHR31791:SF49">
    <property type="entry name" value="INACTIVE PROTEIN FRIGIDA"/>
    <property type="match status" value="1"/>
</dbReference>
<keyword evidence="2 4" id="KW-0221">Differentiation</keyword>
<name>A0A834YMH1_TETSI</name>
<keyword evidence="6" id="KW-1185">Reference proteome</keyword>
<dbReference type="GO" id="GO:0009908">
    <property type="term" value="P:flower development"/>
    <property type="evidence" value="ECO:0007669"/>
    <property type="project" value="UniProtKB-KW"/>
</dbReference>
<dbReference type="Proteomes" id="UP000655225">
    <property type="component" value="Unassembled WGS sequence"/>
</dbReference>
<evidence type="ECO:0000256" key="4">
    <source>
        <dbReference type="RuleBase" id="RU364012"/>
    </source>
</evidence>
<evidence type="ECO:0000256" key="2">
    <source>
        <dbReference type="ARBA" id="ARBA00022782"/>
    </source>
</evidence>
<evidence type="ECO:0000256" key="3">
    <source>
        <dbReference type="ARBA" id="ARBA00023089"/>
    </source>
</evidence>
<dbReference type="PANTHER" id="PTHR31791">
    <property type="entry name" value="FRIGIDA-LIKE PROTEIN 3-RELATED"/>
    <property type="match status" value="1"/>
</dbReference>
<dbReference type="EMBL" id="JABCRI010000018">
    <property type="protein sequence ID" value="KAF8390800.1"/>
    <property type="molecule type" value="Genomic_DNA"/>
</dbReference>
<dbReference type="InterPro" id="IPR012474">
    <property type="entry name" value="Frigida"/>
</dbReference>
<reference evidence="5 6" key="1">
    <citation type="submission" date="2020-04" db="EMBL/GenBank/DDBJ databases">
        <title>Plant Genome Project.</title>
        <authorList>
            <person name="Zhang R.-G."/>
        </authorList>
    </citation>
    <scope>NUCLEOTIDE SEQUENCE [LARGE SCALE GENOMIC DNA]</scope>
    <source>
        <strain evidence="5">YNK0</strain>
        <tissue evidence="5">Leaf</tissue>
    </source>
</reference>